<dbReference type="AlphaFoldDB" id="A0A7G9GRS7"/>
<evidence type="ECO:0000256" key="6">
    <source>
        <dbReference type="SAM" id="Phobius"/>
    </source>
</evidence>
<feature type="transmembrane region" description="Helical" evidence="6">
    <location>
        <begin position="21"/>
        <end position="41"/>
    </location>
</feature>
<dbReference type="PROSITE" id="PS00428">
    <property type="entry name" value="FTSW_RODA_SPOVE"/>
    <property type="match status" value="1"/>
</dbReference>
<evidence type="ECO:0000313" key="8">
    <source>
        <dbReference type="Proteomes" id="UP000515856"/>
    </source>
</evidence>
<dbReference type="Pfam" id="PF01098">
    <property type="entry name" value="FTSW_RODA_SPOVE"/>
    <property type="match status" value="1"/>
</dbReference>
<dbReference type="KEGG" id="ehn:H9Q80_06045"/>
<proteinExistence type="predicted"/>
<protein>
    <submittedName>
        <fullName evidence="7">FtsW/RodA/SpoVE family cell cycle protein</fullName>
    </submittedName>
</protein>
<dbReference type="PANTHER" id="PTHR30474:SF1">
    <property type="entry name" value="PEPTIDOGLYCAN GLYCOSYLTRANSFERASE MRDB"/>
    <property type="match status" value="1"/>
</dbReference>
<keyword evidence="3" id="KW-0133">Cell shape</keyword>
<feature type="transmembrane region" description="Helical" evidence="6">
    <location>
        <begin position="371"/>
        <end position="390"/>
    </location>
</feature>
<evidence type="ECO:0000256" key="2">
    <source>
        <dbReference type="ARBA" id="ARBA00022692"/>
    </source>
</evidence>
<feature type="transmembrane region" description="Helical" evidence="6">
    <location>
        <begin position="82"/>
        <end position="101"/>
    </location>
</feature>
<dbReference type="InterPro" id="IPR001182">
    <property type="entry name" value="FtsW/RodA"/>
</dbReference>
<keyword evidence="2 6" id="KW-0812">Transmembrane</keyword>
<dbReference type="EMBL" id="CP060636">
    <property type="protein sequence ID" value="QNM13509.1"/>
    <property type="molecule type" value="Genomic_DNA"/>
</dbReference>
<evidence type="ECO:0000313" key="7">
    <source>
        <dbReference type="EMBL" id="QNM13509.1"/>
    </source>
</evidence>
<organism evidence="7 8">
    <name type="scientific">[Eubacterium] hominis</name>
    <dbReference type="NCBI Taxonomy" id="2764325"/>
    <lineage>
        <taxon>Bacteria</taxon>
        <taxon>Bacillati</taxon>
        <taxon>Bacillota</taxon>
        <taxon>Erysipelotrichia</taxon>
        <taxon>Erysipelotrichales</taxon>
        <taxon>Erysipelotrichaceae</taxon>
        <taxon>Amedibacillus</taxon>
    </lineage>
</organism>
<feature type="transmembrane region" description="Helical" evidence="6">
    <location>
        <begin position="296"/>
        <end position="322"/>
    </location>
</feature>
<evidence type="ECO:0000256" key="5">
    <source>
        <dbReference type="ARBA" id="ARBA00023136"/>
    </source>
</evidence>
<keyword evidence="8" id="KW-1185">Reference proteome</keyword>
<keyword evidence="4 6" id="KW-1133">Transmembrane helix</keyword>
<dbReference type="GO" id="GO:0051301">
    <property type="term" value="P:cell division"/>
    <property type="evidence" value="ECO:0007669"/>
    <property type="project" value="InterPro"/>
</dbReference>
<dbReference type="PANTHER" id="PTHR30474">
    <property type="entry name" value="CELL CYCLE PROTEIN"/>
    <property type="match status" value="1"/>
</dbReference>
<feature type="transmembrane region" description="Helical" evidence="6">
    <location>
        <begin position="207"/>
        <end position="227"/>
    </location>
</feature>
<dbReference type="InterPro" id="IPR018365">
    <property type="entry name" value="Cell_cycle_FtsW-rel_CS"/>
</dbReference>
<feature type="transmembrane region" description="Helical" evidence="6">
    <location>
        <begin position="176"/>
        <end position="200"/>
    </location>
</feature>
<sequence length="405" mass="45380">MKLGLSRAKSTDKFDYTLMGIIIVMMFTSLTAIYSAFGMLGTDAGMSYLMKQIMWYVFGYIVIGAMMYLGNDSLYSFAKIGYWILLALLALLLVDKVFYHFTLRDIPFFHTANGATSWYIFPGVGTFQPSEFIKIVLIIIVANIIDEHNKQKITESYEQDFNMIIEIAKWALPPMILILLQPDTGVVLIIVIAIGAMVMCSGIKREWIMIIFGCIAFVLALFFYMYFFHFDLLNKLIGGEGGYKLGRITSWLNPESDINGKGHQLYLSQMVIGSAGLMGHGMGQAYVTLPEAQTDLIFAVIGQTWGFIGTVFVVGLCLFLDLHICHIASLSKNMIEKYMITGFLGLLLYQQFQNIGMLIGLLPITGITLPLLSYGGSSMLSYMIVFGIIMNTSRKAKKLSDYVYE</sequence>
<dbReference type="Proteomes" id="UP000515856">
    <property type="component" value="Chromosome"/>
</dbReference>
<comment type="subcellular location">
    <subcellularLocation>
        <location evidence="1">Membrane</location>
        <topology evidence="1">Multi-pass membrane protein</topology>
    </subcellularLocation>
</comment>
<evidence type="ECO:0000256" key="4">
    <source>
        <dbReference type="ARBA" id="ARBA00022989"/>
    </source>
</evidence>
<dbReference type="GO" id="GO:0015648">
    <property type="term" value="F:lipid-linked peptidoglycan transporter activity"/>
    <property type="evidence" value="ECO:0007669"/>
    <property type="project" value="TreeGrafter"/>
</dbReference>
<reference evidence="7 8" key="1">
    <citation type="submission" date="2020-08" db="EMBL/GenBank/DDBJ databases">
        <authorList>
            <person name="Liu C."/>
            <person name="Sun Q."/>
        </authorList>
    </citation>
    <scope>NUCLEOTIDE SEQUENCE [LARGE SCALE GENOMIC DNA]</scope>
    <source>
        <strain evidence="7 8">NSJ-61</strain>
    </source>
</reference>
<dbReference type="GO" id="GO:0032153">
    <property type="term" value="C:cell division site"/>
    <property type="evidence" value="ECO:0007669"/>
    <property type="project" value="TreeGrafter"/>
</dbReference>
<feature type="transmembrane region" description="Helical" evidence="6">
    <location>
        <begin position="343"/>
        <end position="365"/>
    </location>
</feature>
<keyword evidence="5 6" id="KW-0472">Membrane</keyword>
<dbReference type="GO" id="GO:0005886">
    <property type="term" value="C:plasma membrane"/>
    <property type="evidence" value="ECO:0007669"/>
    <property type="project" value="TreeGrafter"/>
</dbReference>
<feature type="transmembrane region" description="Helical" evidence="6">
    <location>
        <begin position="53"/>
        <end position="70"/>
    </location>
</feature>
<gene>
    <name evidence="7" type="ORF">H9Q80_06045</name>
</gene>
<accession>A0A7G9GRS7</accession>
<evidence type="ECO:0000256" key="3">
    <source>
        <dbReference type="ARBA" id="ARBA00022960"/>
    </source>
</evidence>
<dbReference type="RefSeq" id="WP_117452594.1">
    <property type="nucleotide sequence ID" value="NZ_CP060636.1"/>
</dbReference>
<name>A0A7G9GRS7_9FIRM</name>
<dbReference type="GO" id="GO:0008360">
    <property type="term" value="P:regulation of cell shape"/>
    <property type="evidence" value="ECO:0007669"/>
    <property type="project" value="UniProtKB-KW"/>
</dbReference>
<evidence type="ECO:0000256" key="1">
    <source>
        <dbReference type="ARBA" id="ARBA00004141"/>
    </source>
</evidence>